<sequence length="97" mass="10687">MPPPTNAEIARGLLGPRFIIAFVALALLSFSTYTRLNMNNPQLKLEALDSCPIASRGNTVAGTIVTTKDRLLLSEKLYQQHASQRDTMLRQNGYGKP</sequence>
<evidence type="ECO:0000313" key="2">
    <source>
        <dbReference type="EMBL" id="KAF9323974.1"/>
    </source>
</evidence>
<proteinExistence type="predicted"/>
<feature type="transmembrane region" description="Helical" evidence="1">
    <location>
        <begin position="18"/>
        <end position="36"/>
    </location>
</feature>
<keyword evidence="1" id="KW-0812">Transmembrane</keyword>
<accession>A0A9P5SEC0</accession>
<gene>
    <name evidence="2" type="ORF">BG006_000962</name>
</gene>
<dbReference type="AlphaFoldDB" id="A0A9P5SEC0"/>
<reference evidence="2" key="1">
    <citation type="journal article" date="2020" name="Fungal Divers.">
        <title>Resolving the Mortierellaceae phylogeny through synthesis of multi-gene phylogenetics and phylogenomics.</title>
        <authorList>
            <person name="Vandepol N."/>
            <person name="Liber J."/>
            <person name="Desiro A."/>
            <person name="Na H."/>
            <person name="Kennedy M."/>
            <person name="Barry K."/>
            <person name="Grigoriev I.V."/>
            <person name="Miller A.N."/>
            <person name="O'Donnell K."/>
            <person name="Stajich J.E."/>
            <person name="Bonito G."/>
        </authorList>
    </citation>
    <scope>NUCLEOTIDE SEQUENCE</scope>
    <source>
        <strain evidence="2">NVP1</strain>
    </source>
</reference>
<feature type="non-terminal residue" evidence="2">
    <location>
        <position position="97"/>
    </location>
</feature>
<organism evidence="2 3">
    <name type="scientific">Podila minutissima</name>
    <dbReference type="NCBI Taxonomy" id="64525"/>
    <lineage>
        <taxon>Eukaryota</taxon>
        <taxon>Fungi</taxon>
        <taxon>Fungi incertae sedis</taxon>
        <taxon>Mucoromycota</taxon>
        <taxon>Mortierellomycotina</taxon>
        <taxon>Mortierellomycetes</taxon>
        <taxon>Mortierellales</taxon>
        <taxon>Mortierellaceae</taxon>
        <taxon>Podila</taxon>
    </lineage>
</organism>
<keyword evidence="1" id="KW-1133">Transmembrane helix</keyword>
<evidence type="ECO:0000256" key="1">
    <source>
        <dbReference type="SAM" id="Phobius"/>
    </source>
</evidence>
<protein>
    <submittedName>
        <fullName evidence="2">Uncharacterized protein</fullName>
    </submittedName>
</protein>
<evidence type="ECO:0000313" key="3">
    <source>
        <dbReference type="Proteomes" id="UP000696485"/>
    </source>
</evidence>
<keyword evidence="3" id="KW-1185">Reference proteome</keyword>
<name>A0A9P5SEC0_9FUNG</name>
<keyword evidence="1" id="KW-0472">Membrane</keyword>
<comment type="caution">
    <text evidence="2">The sequence shown here is derived from an EMBL/GenBank/DDBJ whole genome shotgun (WGS) entry which is preliminary data.</text>
</comment>
<dbReference type="Proteomes" id="UP000696485">
    <property type="component" value="Unassembled WGS sequence"/>
</dbReference>
<dbReference type="EMBL" id="JAAAUY010001178">
    <property type="protein sequence ID" value="KAF9323974.1"/>
    <property type="molecule type" value="Genomic_DNA"/>
</dbReference>